<name>A0A9P8ZV25_9PEZI</name>
<feature type="compositionally biased region" description="Polar residues" evidence="1">
    <location>
        <begin position="1"/>
        <end position="19"/>
    </location>
</feature>
<sequence>MSSYAQETNEVPSDNSYVSRQGHKSEPLGVVSDETNVEDPIDANTADSDAQLERDDREAISKDNIIDERTRGAKPQSGYQEPGDTEGLPEDSGKSAVAQ</sequence>
<comment type="caution">
    <text evidence="2">The sequence shown here is derived from an EMBL/GenBank/DDBJ whole genome shotgun (WGS) entry which is preliminary data.</text>
</comment>
<reference evidence="2" key="1">
    <citation type="journal article" date="2021" name="Nat. Commun.">
        <title>Genetic determinants of endophytism in the Arabidopsis root mycobiome.</title>
        <authorList>
            <person name="Mesny F."/>
            <person name="Miyauchi S."/>
            <person name="Thiergart T."/>
            <person name="Pickel B."/>
            <person name="Atanasova L."/>
            <person name="Karlsson M."/>
            <person name="Huettel B."/>
            <person name="Barry K.W."/>
            <person name="Haridas S."/>
            <person name="Chen C."/>
            <person name="Bauer D."/>
            <person name="Andreopoulos W."/>
            <person name="Pangilinan J."/>
            <person name="LaButti K."/>
            <person name="Riley R."/>
            <person name="Lipzen A."/>
            <person name="Clum A."/>
            <person name="Drula E."/>
            <person name="Henrissat B."/>
            <person name="Kohler A."/>
            <person name="Grigoriev I.V."/>
            <person name="Martin F.M."/>
            <person name="Hacquard S."/>
        </authorList>
    </citation>
    <scope>NUCLEOTIDE SEQUENCE</scope>
    <source>
        <strain evidence="2">MPI-SDFR-AT-0073</strain>
    </source>
</reference>
<protein>
    <recommendedName>
        <fullName evidence="4">Histone chaperone domain-containing protein</fullName>
    </recommendedName>
</protein>
<dbReference type="AlphaFoldDB" id="A0A9P8ZV25"/>
<feature type="region of interest" description="Disordered" evidence="1">
    <location>
        <begin position="1"/>
        <end position="99"/>
    </location>
</feature>
<feature type="compositionally biased region" description="Basic and acidic residues" evidence="1">
    <location>
        <begin position="51"/>
        <end position="71"/>
    </location>
</feature>
<dbReference type="OrthoDB" id="4357148at2759"/>
<dbReference type="Proteomes" id="UP000758603">
    <property type="component" value="Unassembled WGS sequence"/>
</dbReference>
<dbReference type="GeneID" id="70136512"/>
<evidence type="ECO:0000256" key="1">
    <source>
        <dbReference type="SAM" id="MobiDB-lite"/>
    </source>
</evidence>
<evidence type="ECO:0000313" key="3">
    <source>
        <dbReference type="Proteomes" id="UP000758603"/>
    </source>
</evidence>
<proteinExistence type="predicted"/>
<keyword evidence="3" id="KW-1185">Reference proteome</keyword>
<accession>A0A9P8ZV25</accession>
<evidence type="ECO:0000313" key="2">
    <source>
        <dbReference type="EMBL" id="KAH6651631.1"/>
    </source>
</evidence>
<dbReference type="RefSeq" id="XP_045955909.1">
    <property type="nucleotide sequence ID" value="XM_046107621.1"/>
</dbReference>
<evidence type="ECO:0008006" key="4">
    <source>
        <dbReference type="Google" id="ProtNLM"/>
    </source>
</evidence>
<organism evidence="2 3">
    <name type="scientific">Truncatella angustata</name>
    <dbReference type="NCBI Taxonomy" id="152316"/>
    <lineage>
        <taxon>Eukaryota</taxon>
        <taxon>Fungi</taxon>
        <taxon>Dikarya</taxon>
        <taxon>Ascomycota</taxon>
        <taxon>Pezizomycotina</taxon>
        <taxon>Sordariomycetes</taxon>
        <taxon>Xylariomycetidae</taxon>
        <taxon>Amphisphaeriales</taxon>
        <taxon>Sporocadaceae</taxon>
        <taxon>Truncatella</taxon>
    </lineage>
</organism>
<gene>
    <name evidence="2" type="ORF">BKA67DRAFT_660426</name>
</gene>
<dbReference type="EMBL" id="JAGPXC010000006">
    <property type="protein sequence ID" value="KAH6651631.1"/>
    <property type="molecule type" value="Genomic_DNA"/>
</dbReference>